<dbReference type="InterPro" id="IPR008984">
    <property type="entry name" value="SMAD_FHA_dom_sf"/>
</dbReference>
<reference evidence="2 3" key="1">
    <citation type="submission" date="2016-08" db="EMBL/GenBank/DDBJ databases">
        <authorList>
            <person name="Seilhamer J.J."/>
        </authorList>
    </citation>
    <scope>NUCLEOTIDE SEQUENCE [LARGE SCALE GENOMIC DNA]</scope>
    <source>
        <strain evidence="2 3">KT-27</strain>
    </source>
</reference>
<sequence length="189" mass="21022">MNTLDLVIDNIDRLEHGVIARHRFDRNGGSIGSGPADWLLWDRAQRIQPLHCEIRWIEGSFCAVDLCNQTYLNETPRSLGERSPVRLQQGDRLHIGSYRVHVHCQQHPADEQSLEELFAPGQRLLDALIADAPADPWQIEVSAQQGTVDICTAFDRPLGHDPLTALDALLDTPPANADALQRLIAGEQA</sequence>
<dbReference type="Proteomes" id="UP000237194">
    <property type="component" value="Unassembled WGS sequence"/>
</dbReference>
<evidence type="ECO:0000313" key="3">
    <source>
        <dbReference type="Proteomes" id="UP000237194"/>
    </source>
</evidence>
<dbReference type="RefSeq" id="WP_103436937.1">
    <property type="nucleotide sequence ID" value="NZ_MIND01000018.1"/>
</dbReference>
<dbReference type="InterPro" id="IPR000253">
    <property type="entry name" value="FHA_dom"/>
</dbReference>
<dbReference type="EMBL" id="MIND01000018">
    <property type="protein sequence ID" value="POF88828.1"/>
    <property type="molecule type" value="Genomic_DNA"/>
</dbReference>
<name>A0A2S3WDU3_PSEPU</name>
<gene>
    <name evidence="2" type="ORF">BGP80_12970</name>
</gene>
<dbReference type="SUPFAM" id="SSF49879">
    <property type="entry name" value="SMAD/FHA domain"/>
    <property type="match status" value="1"/>
</dbReference>
<reference evidence="2 3" key="2">
    <citation type="submission" date="2018-03" db="EMBL/GenBank/DDBJ databases">
        <title>Draft genome of Pseudomonas putida strain KT-27.</title>
        <authorList>
            <person name="Yoshizawa S."/>
            <person name="Khan N.H."/>
            <person name="Nishimura M."/>
            <person name="Chiura H.X."/>
            <person name="Ogura Y."/>
            <person name="Hayashi T."/>
            <person name="Kogure K."/>
        </authorList>
    </citation>
    <scope>NUCLEOTIDE SEQUENCE [LARGE SCALE GENOMIC DNA]</scope>
    <source>
        <strain evidence="2 3">KT-27</strain>
    </source>
</reference>
<dbReference type="CDD" id="cd00060">
    <property type="entry name" value="FHA"/>
    <property type="match status" value="1"/>
</dbReference>
<protein>
    <recommendedName>
        <fullName evidence="1">FHA domain-containing protein</fullName>
    </recommendedName>
</protein>
<evidence type="ECO:0000259" key="1">
    <source>
        <dbReference type="Pfam" id="PF00498"/>
    </source>
</evidence>
<evidence type="ECO:0000313" key="2">
    <source>
        <dbReference type="EMBL" id="POF88828.1"/>
    </source>
</evidence>
<dbReference type="Pfam" id="PF00498">
    <property type="entry name" value="FHA"/>
    <property type="match status" value="1"/>
</dbReference>
<dbReference type="Gene3D" id="2.60.200.20">
    <property type="match status" value="1"/>
</dbReference>
<organism evidence="2 3">
    <name type="scientific">Pseudomonas putida</name>
    <name type="common">Arthrobacter siderocapsulatus</name>
    <dbReference type="NCBI Taxonomy" id="303"/>
    <lineage>
        <taxon>Bacteria</taxon>
        <taxon>Pseudomonadati</taxon>
        <taxon>Pseudomonadota</taxon>
        <taxon>Gammaproteobacteria</taxon>
        <taxon>Pseudomonadales</taxon>
        <taxon>Pseudomonadaceae</taxon>
        <taxon>Pseudomonas</taxon>
    </lineage>
</organism>
<proteinExistence type="predicted"/>
<dbReference type="AlphaFoldDB" id="A0A2S3WDU3"/>
<comment type="caution">
    <text evidence="2">The sequence shown here is derived from an EMBL/GenBank/DDBJ whole genome shotgun (WGS) entry which is preliminary data.</text>
</comment>
<feature type="domain" description="FHA" evidence="1">
    <location>
        <begin position="31"/>
        <end position="96"/>
    </location>
</feature>
<accession>A0A2S3WDU3</accession>